<dbReference type="RefSeq" id="WP_085008507.1">
    <property type="nucleotide sequence ID" value="NZ_NAAD01000001.1"/>
</dbReference>
<proteinExistence type="predicted"/>
<dbReference type="CDD" id="cd01275">
    <property type="entry name" value="FHIT"/>
    <property type="match status" value="1"/>
</dbReference>
<feature type="binding site" evidence="3">
    <location>
        <position position="124"/>
    </location>
    <ligand>
        <name>substrate</name>
    </ligand>
</feature>
<dbReference type="PANTHER" id="PTHR42997">
    <property type="entry name" value="HIT FAMILY HYDROLASE"/>
    <property type="match status" value="1"/>
</dbReference>
<dbReference type="InterPro" id="IPR052908">
    <property type="entry name" value="AP-4-A_phosphorylase"/>
</dbReference>
<dbReference type="Pfam" id="PF01230">
    <property type="entry name" value="HIT"/>
    <property type="match status" value="1"/>
</dbReference>
<keyword evidence="1" id="KW-0547">Nucleotide-binding</keyword>
<dbReference type="OrthoDB" id="9784774at2"/>
<dbReference type="InterPro" id="IPR039383">
    <property type="entry name" value="FHIT"/>
</dbReference>
<evidence type="ECO:0000313" key="6">
    <source>
        <dbReference type="EMBL" id="ORJ63429.1"/>
    </source>
</evidence>
<comment type="caution">
    <text evidence="6">The sequence shown here is derived from an EMBL/GenBank/DDBJ whole genome shotgun (WGS) entry which is preliminary data.</text>
</comment>
<dbReference type="PANTHER" id="PTHR42997:SF1">
    <property type="entry name" value="AP-4-A PHOSPHORYLASE"/>
    <property type="match status" value="1"/>
</dbReference>
<feature type="domain" description="HIT" evidence="5">
    <location>
        <begin position="25"/>
        <end position="135"/>
    </location>
</feature>
<evidence type="ECO:0000256" key="4">
    <source>
        <dbReference type="PROSITE-ProRule" id="PRU00464"/>
    </source>
</evidence>
<evidence type="ECO:0000256" key="2">
    <source>
        <dbReference type="PIRSR" id="PIRSR639383-1"/>
    </source>
</evidence>
<dbReference type="STRING" id="1969733.B5V00_00770"/>
<organism evidence="6 7">
    <name type="scientific">Geothermobacter hydrogeniphilus</name>
    <dbReference type="NCBI Taxonomy" id="1969733"/>
    <lineage>
        <taxon>Bacteria</taxon>
        <taxon>Pseudomonadati</taxon>
        <taxon>Thermodesulfobacteriota</taxon>
        <taxon>Desulfuromonadia</taxon>
        <taxon>Desulfuromonadales</taxon>
        <taxon>Geothermobacteraceae</taxon>
        <taxon>Geothermobacter</taxon>
    </lineage>
</organism>
<evidence type="ECO:0000256" key="1">
    <source>
        <dbReference type="ARBA" id="ARBA00022741"/>
    </source>
</evidence>
<protein>
    <submittedName>
        <fullName evidence="6">HIT family hydrolase</fullName>
    </submittedName>
</protein>
<gene>
    <name evidence="6" type="ORF">B5V00_00770</name>
</gene>
<sequence length="164" mass="18544">MKQLWAPWRMSYINGDDKDATAGCIFCVRDSADEDGDRLILHRGEHAFIIMNKYPYSNGHLLVAPYRHTADLSELSDAEALEMHRLTVLARDALRSWGNPDGFNIGMNWGRVAGAGIEDHLHLHIVPRWNGDTNFMPVFSDVRVIPQHLQETYTLLAKAMASLT</sequence>
<dbReference type="GO" id="GO:0016787">
    <property type="term" value="F:hydrolase activity"/>
    <property type="evidence" value="ECO:0007669"/>
    <property type="project" value="UniProtKB-KW"/>
</dbReference>
<evidence type="ECO:0000256" key="3">
    <source>
        <dbReference type="PIRSR" id="PIRSR639383-2"/>
    </source>
</evidence>
<name>A0A1X0YE86_9BACT</name>
<keyword evidence="6" id="KW-0378">Hydrolase</keyword>
<feature type="active site" description="Tele-AMP-histidine intermediate" evidence="2">
    <location>
        <position position="122"/>
    </location>
</feature>
<dbReference type="GO" id="GO:0000166">
    <property type="term" value="F:nucleotide binding"/>
    <property type="evidence" value="ECO:0007669"/>
    <property type="project" value="UniProtKB-KW"/>
</dbReference>
<dbReference type="AlphaFoldDB" id="A0A1X0YE86"/>
<dbReference type="Gene3D" id="3.30.428.10">
    <property type="entry name" value="HIT-like"/>
    <property type="match status" value="1"/>
</dbReference>
<dbReference type="SUPFAM" id="SSF54197">
    <property type="entry name" value="HIT-like"/>
    <property type="match status" value="1"/>
</dbReference>
<dbReference type="InterPro" id="IPR011146">
    <property type="entry name" value="HIT-like"/>
</dbReference>
<feature type="short sequence motif" description="Histidine triad motif" evidence="4">
    <location>
        <begin position="120"/>
        <end position="124"/>
    </location>
</feature>
<dbReference type="Proteomes" id="UP000193136">
    <property type="component" value="Unassembled WGS sequence"/>
</dbReference>
<keyword evidence="7" id="KW-1185">Reference proteome</keyword>
<feature type="binding site" evidence="3">
    <location>
        <position position="52"/>
    </location>
    <ligand>
        <name>substrate</name>
    </ligand>
</feature>
<dbReference type="EMBL" id="NAAD01000001">
    <property type="protein sequence ID" value="ORJ63429.1"/>
    <property type="molecule type" value="Genomic_DNA"/>
</dbReference>
<accession>A0A1X0YE86</accession>
<dbReference type="PROSITE" id="PS51084">
    <property type="entry name" value="HIT_2"/>
    <property type="match status" value="1"/>
</dbReference>
<evidence type="ECO:0000259" key="5">
    <source>
        <dbReference type="PROSITE" id="PS51084"/>
    </source>
</evidence>
<evidence type="ECO:0000313" key="7">
    <source>
        <dbReference type="Proteomes" id="UP000193136"/>
    </source>
</evidence>
<dbReference type="InterPro" id="IPR036265">
    <property type="entry name" value="HIT-like_sf"/>
</dbReference>
<reference evidence="6 7" key="1">
    <citation type="submission" date="2017-03" db="EMBL/GenBank/DDBJ databases">
        <title>Genome sequence of Geothermobacter sp. EPR-M, Deep-Sea Iron Reducer.</title>
        <authorList>
            <person name="Tully B."/>
            <person name="Savalia P."/>
            <person name="Abuyen K."/>
            <person name="Baughan C."/>
            <person name="Romero E."/>
            <person name="Ronkowski C."/>
            <person name="Torres B."/>
            <person name="Tremblay J."/>
            <person name="Trujillo A."/>
            <person name="Tyler M."/>
            <person name="Perez-Rodriguez I."/>
            <person name="Amend J."/>
        </authorList>
    </citation>
    <scope>NUCLEOTIDE SEQUENCE [LARGE SCALE GENOMIC DNA]</scope>
    <source>
        <strain evidence="6 7">EPR-M</strain>
    </source>
</reference>